<dbReference type="EMBL" id="CAEZSR010000156">
    <property type="protein sequence ID" value="CAB4581306.1"/>
    <property type="molecule type" value="Genomic_DNA"/>
</dbReference>
<dbReference type="PRINTS" id="PR00714">
    <property type="entry name" value="MAN6PISMRASE"/>
</dbReference>
<dbReference type="PIRSF" id="PIRSF001480">
    <property type="entry name" value="Mannose-6-phosphate_isomerase"/>
    <property type="match status" value="1"/>
</dbReference>
<dbReference type="InterPro" id="IPR016305">
    <property type="entry name" value="Mannose-6-P_Isomerase"/>
</dbReference>
<dbReference type="InterPro" id="IPR014710">
    <property type="entry name" value="RmlC-like_jellyroll"/>
</dbReference>
<evidence type="ECO:0000256" key="7">
    <source>
        <dbReference type="ARBA" id="ARBA00023235"/>
    </source>
</evidence>
<dbReference type="PANTHER" id="PTHR10309">
    <property type="entry name" value="MANNOSE-6-PHOSPHATE ISOMERASE"/>
    <property type="match status" value="1"/>
</dbReference>
<accession>A0A6J6EYT7</accession>
<dbReference type="EC" id="5.3.1.8" evidence="4"/>
<evidence type="ECO:0000313" key="9">
    <source>
        <dbReference type="EMBL" id="CAB4581306.1"/>
    </source>
</evidence>
<dbReference type="Gene3D" id="1.10.441.10">
    <property type="entry name" value="Phosphomannose Isomerase, domain 2"/>
    <property type="match status" value="1"/>
</dbReference>
<evidence type="ECO:0000256" key="6">
    <source>
        <dbReference type="ARBA" id="ARBA00022833"/>
    </source>
</evidence>
<dbReference type="CDD" id="cd07011">
    <property type="entry name" value="cupin_PMI_type_I_N"/>
    <property type="match status" value="1"/>
</dbReference>
<dbReference type="Gene3D" id="2.60.120.10">
    <property type="entry name" value="Jelly Rolls"/>
    <property type="match status" value="2"/>
</dbReference>
<keyword evidence="6" id="KW-0862">Zinc</keyword>
<dbReference type="GO" id="GO:0005829">
    <property type="term" value="C:cytosol"/>
    <property type="evidence" value="ECO:0007669"/>
    <property type="project" value="TreeGrafter"/>
</dbReference>
<protein>
    <recommendedName>
        <fullName evidence="4">mannose-6-phosphate isomerase</fullName>
        <ecNumber evidence="4">5.3.1.8</ecNumber>
    </recommendedName>
</protein>
<comment type="cofactor">
    <cofactor evidence="2">
        <name>Zn(2+)</name>
        <dbReference type="ChEBI" id="CHEBI:29105"/>
    </cofactor>
</comment>
<dbReference type="AlphaFoldDB" id="A0A6J6EYT7"/>
<keyword evidence="5" id="KW-0479">Metal-binding</keyword>
<dbReference type="InterPro" id="IPR046457">
    <property type="entry name" value="PMI_typeI_cat"/>
</dbReference>
<dbReference type="Pfam" id="PF20511">
    <property type="entry name" value="PMI_typeI_cat"/>
    <property type="match status" value="1"/>
</dbReference>
<dbReference type="NCBIfam" id="TIGR00218">
    <property type="entry name" value="manA"/>
    <property type="match status" value="1"/>
</dbReference>
<proteinExistence type="inferred from homology"/>
<evidence type="ECO:0000256" key="5">
    <source>
        <dbReference type="ARBA" id="ARBA00022723"/>
    </source>
</evidence>
<dbReference type="SUPFAM" id="SSF51182">
    <property type="entry name" value="RmlC-like cupins"/>
    <property type="match status" value="1"/>
</dbReference>
<evidence type="ECO:0000259" key="8">
    <source>
        <dbReference type="Pfam" id="PF20511"/>
    </source>
</evidence>
<dbReference type="InterPro" id="IPR011051">
    <property type="entry name" value="RmlC_Cupin_sf"/>
</dbReference>
<comment type="similarity">
    <text evidence="3">Belongs to the mannose-6-phosphate isomerase type 1 family.</text>
</comment>
<evidence type="ECO:0000256" key="4">
    <source>
        <dbReference type="ARBA" id="ARBA00011956"/>
    </source>
</evidence>
<evidence type="ECO:0000256" key="1">
    <source>
        <dbReference type="ARBA" id="ARBA00000757"/>
    </source>
</evidence>
<evidence type="ECO:0000256" key="3">
    <source>
        <dbReference type="ARBA" id="ARBA00010772"/>
    </source>
</evidence>
<reference evidence="9" key="1">
    <citation type="submission" date="2020-05" db="EMBL/GenBank/DDBJ databases">
        <authorList>
            <person name="Chiriac C."/>
            <person name="Salcher M."/>
            <person name="Ghai R."/>
            <person name="Kavagutti S V."/>
        </authorList>
    </citation>
    <scope>NUCLEOTIDE SEQUENCE</scope>
</reference>
<organism evidence="9">
    <name type="scientific">freshwater metagenome</name>
    <dbReference type="NCBI Taxonomy" id="449393"/>
    <lineage>
        <taxon>unclassified sequences</taxon>
        <taxon>metagenomes</taxon>
        <taxon>ecological metagenomes</taxon>
    </lineage>
</organism>
<keyword evidence="7" id="KW-0413">Isomerase</keyword>
<feature type="domain" description="Phosphomannose isomerase type I catalytic" evidence="8">
    <location>
        <begin position="57"/>
        <end position="130"/>
    </location>
</feature>
<dbReference type="GO" id="GO:0008270">
    <property type="term" value="F:zinc ion binding"/>
    <property type="evidence" value="ECO:0007669"/>
    <property type="project" value="InterPro"/>
</dbReference>
<name>A0A6J6EYT7_9ZZZZ</name>
<gene>
    <name evidence="9" type="ORF">UFOPK1493_03107</name>
</gene>
<comment type="catalytic activity">
    <reaction evidence="1">
        <text>D-mannose 6-phosphate = D-fructose 6-phosphate</text>
        <dbReference type="Rhea" id="RHEA:12356"/>
        <dbReference type="ChEBI" id="CHEBI:58735"/>
        <dbReference type="ChEBI" id="CHEBI:61527"/>
        <dbReference type="EC" id="5.3.1.8"/>
    </reaction>
</comment>
<dbReference type="PANTHER" id="PTHR10309:SF0">
    <property type="entry name" value="MANNOSE-6-PHOSPHATE ISOMERASE"/>
    <property type="match status" value="1"/>
</dbReference>
<sequence length="351" mass="37775">MQFVTGVVQHYRWGDPDLIPALLDVPADGRPWAELWLGTHPGGPATVSGGAPLRESVGELPYLLKVLAAGEALSLQTHPSREQAVAGFEREESAGIPVDAPTRIYRDPFPKPELICALTPFDALCGFRPVHTSAALFDELGLTEVAAQLRRDGLPTLVASLYRREVPLDPIVSACVGQVHSAARLVTRLAEQYPDDPSVAVTLLLHRVQLSRGEAIFLGPGNLHAYLEGAGIEIMSASDNVVRGGMTTKHVDVEELLAVLDIRPIADPRVPPTDHGEGRWSYDTPDTPFRLWRFEVAGPFSHTATGRELVICADGATDLVGRGQTVALQPGETLELSGIATLFRVEEISGS</sequence>
<dbReference type="InterPro" id="IPR001250">
    <property type="entry name" value="Man6P_Isoase-1"/>
</dbReference>
<dbReference type="GO" id="GO:0005975">
    <property type="term" value="P:carbohydrate metabolic process"/>
    <property type="evidence" value="ECO:0007669"/>
    <property type="project" value="InterPro"/>
</dbReference>
<dbReference type="GO" id="GO:0004476">
    <property type="term" value="F:mannose-6-phosphate isomerase activity"/>
    <property type="evidence" value="ECO:0007669"/>
    <property type="project" value="UniProtKB-EC"/>
</dbReference>
<dbReference type="GO" id="GO:0009298">
    <property type="term" value="P:GDP-mannose biosynthetic process"/>
    <property type="evidence" value="ECO:0007669"/>
    <property type="project" value="InterPro"/>
</dbReference>
<evidence type="ECO:0000256" key="2">
    <source>
        <dbReference type="ARBA" id="ARBA00001947"/>
    </source>
</evidence>